<feature type="compositionally biased region" description="Basic and acidic residues" evidence="1">
    <location>
        <begin position="23"/>
        <end position="35"/>
    </location>
</feature>
<protein>
    <submittedName>
        <fullName evidence="2">Uncharacterized protein</fullName>
    </submittedName>
</protein>
<dbReference type="Proteomes" id="UP000027135">
    <property type="component" value="Unassembled WGS sequence"/>
</dbReference>
<feature type="region of interest" description="Disordered" evidence="1">
    <location>
        <begin position="1"/>
        <end position="42"/>
    </location>
</feature>
<evidence type="ECO:0000256" key="1">
    <source>
        <dbReference type="SAM" id="MobiDB-lite"/>
    </source>
</evidence>
<dbReference type="InParanoid" id="A0A067QTH4"/>
<name>A0A067QTH4_ZOONE</name>
<evidence type="ECO:0000313" key="3">
    <source>
        <dbReference type="Proteomes" id="UP000027135"/>
    </source>
</evidence>
<feature type="compositionally biased region" description="Acidic residues" evidence="1">
    <location>
        <begin position="13"/>
        <end position="22"/>
    </location>
</feature>
<sequence length="42" mass="4889">MLRTLNCGRDLIPSEDEDEESEKSEIEAPKSLSEKQKRRLVK</sequence>
<dbReference type="AlphaFoldDB" id="A0A067QTH4"/>
<proteinExistence type="predicted"/>
<accession>A0A067QTH4</accession>
<gene>
    <name evidence="2" type="ORF">L798_03475</name>
</gene>
<organism evidence="2 3">
    <name type="scientific">Zootermopsis nevadensis</name>
    <name type="common">Dampwood termite</name>
    <dbReference type="NCBI Taxonomy" id="136037"/>
    <lineage>
        <taxon>Eukaryota</taxon>
        <taxon>Metazoa</taxon>
        <taxon>Ecdysozoa</taxon>
        <taxon>Arthropoda</taxon>
        <taxon>Hexapoda</taxon>
        <taxon>Insecta</taxon>
        <taxon>Pterygota</taxon>
        <taxon>Neoptera</taxon>
        <taxon>Polyneoptera</taxon>
        <taxon>Dictyoptera</taxon>
        <taxon>Blattodea</taxon>
        <taxon>Blattoidea</taxon>
        <taxon>Termitoidae</taxon>
        <taxon>Termopsidae</taxon>
        <taxon>Zootermopsis</taxon>
    </lineage>
</organism>
<keyword evidence="3" id="KW-1185">Reference proteome</keyword>
<dbReference type="EMBL" id="KK853507">
    <property type="protein sequence ID" value="KDR07101.1"/>
    <property type="molecule type" value="Genomic_DNA"/>
</dbReference>
<reference evidence="2 3" key="1">
    <citation type="journal article" date="2014" name="Nat. Commun.">
        <title>Molecular traces of alternative social organization in a termite genome.</title>
        <authorList>
            <person name="Terrapon N."/>
            <person name="Li C."/>
            <person name="Robertson H.M."/>
            <person name="Ji L."/>
            <person name="Meng X."/>
            <person name="Booth W."/>
            <person name="Chen Z."/>
            <person name="Childers C.P."/>
            <person name="Glastad K.M."/>
            <person name="Gokhale K."/>
            <person name="Gowin J."/>
            <person name="Gronenberg W."/>
            <person name="Hermansen R.A."/>
            <person name="Hu H."/>
            <person name="Hunt B.G."/>
            <person name="Huylmans A.K."/>
            <person name="Khalil S.M."/>
            <person name="Mitchell R.D."/>
            <person name="Munoz-Torres M.C."/>
            <person name="Mustard J.A."/>
            <person name="Pan H."/>
            <person name="Reese J.T."/>
            <person name="Scharf M.E."/>
            <person name="Sun F."/>
            <person name="Vogel H."/>
            <person name="Xiao J."/>
            <person name="Yang W."/>
            <person name="Yang Z."/>
            <person name="Yang Z."/>
            <person name="Zhou J."/>
            <person name="Zhu J."/>
            <person name="Brent C.S."/>
            <person name="Elsik C.G."/>
            <person name="Goodisman M.A."/>
            <person name="Liberles D.A."/>
            <person name="Roe R.M."/>
            <person name="Vargo E.L."/>
            <person name="Vilcinskas A."/>
            <person name="Wang J."/>
            <person name="Bornberg-Bauer E."/>
            <person name="Korb J."/>
            <person name="Zhang G."/>
            <person name="Liebig J."/>
        </authorList>
    </citation>
    <scope>NUCLEOTIDE SEQUENCE [LARGE SCALE GENOMIC DNA]</scope>
    <source>
        <tissue evidence="2">Whole organism</tissue>
    </source>
</reference>
<evidence type="ECO:0000313" key="2">
    <source>
        <dbReference type="EMBL" id="KDR07101.1"/>
    </source>
</evidence>